<dbReference type="FunFam" id="1.10.10.60:FF:000075">
    <property type="entry name" value="LIM/homeobox protein Lhx1"/>
    <property type="match status" value="1"/>
</dbReference>
<dbReference type="InterPro" id="IPR017970">
    <property type="entry name" value="Homeobox_CS"/>
</dbReference>
<evidence type="ECO:0000256" key="1">
    <source>
        <dbReference type="ARBA" id="ARBA00004123"/>
    </source>
</evidence>
<dbReference type="GO" id="GO:0046872">
    <property type="term" value="F:metal ion binding"/>
    <property type="evidence" value="ECO:0007669"/>
    <property type="project" value="UniProtKB-KW"/>
</dbReference>
<dbReference type="PROSITE" id="PS00027">
    <property type="entry name" value="HOMEOBOX_1"/>
    <property type="match status" value="1"/>
</dbReference>
<feature type="domain" description="Homeobox" evidence="14">
    <location>
        <begin position="738"/>
        <end position="798"/>
    </location>
</feature>
<comment type="subcellular location">
    <subcellularLocation>
        <location evidence="1 9 11">Nucleus</location>
    </subcellularLocation>
</comment>
<keyword evidence="3" id="KW-0677">Repeat</keyword>
<evidence type="ECO:0000259" key="14">
    <source>
        <dbReference type="PROSITE" id="PS50071"/>
    </source>
</evidence>
<feature type="region of interest" description="Disordered" evidence="12">
    <location>
        <begin position="623"/>
        <end position="744"/>
    </location>
</feature>
<dbReference type="InterPro" id="IPR001356">
    <property type="entry name" value="HD"/>
</dbReference>
<feature type="compositionally biased region" description="Polar residues" evidence="12">
    <location>
        <begin position="693"/>
        <end position="704"/>
    </location>
</feature>
<dbReference type="PROSITE" id="PS50023">
    <property type="entry name" value="LIM_DOMAIN_2"/>
    <property type="match status" value="2"/>
</dbReference>
<dbReference type="SMART" id="SM00389">
    <property type="entry name" value="HOX"/>
    <property type="match status" value="1"/>
</dbReference>
<keyword evidence="5 10" id="KW-0440">LIM domain</keyword>
<dbReference type="PROSITE" id="PS50071">
    <property type="entry name" value="HOMEOBOX_2"/>
    <property type="match status" value="1"/>
</dbReference>
<evidence type="ECO:0000256" key="6">
    <source>
        <dbReference type="ARBA" id="ARBA00023125"/>
    </source>
</evidence>
<dbReference type="Gene3D" id="1.10.10.60">
    <property type="entry name" value="Homeodomain-like"/>
    <property type="match status" value="1"/>
</dbReference>
<gene>
    <name evidence="15" type="ORF">CDAUBV1_LOCUS5512</name>
</gene>
<name>A0AAV2T8D5_CALDB</name>
<feature type="compositionally biased region" description="Polar residues" evidence="12">
    <location>
        <begin position="332"/>
        <end position="344"/>
    </location>
</feature>
<evidence type="ECO:0000256" key="12">
    <source>
        <dbReference type="SAM" id="MobiDB-lite"/>
    </source>
</evidence>
<feature type="region of interest" description="Disordered" evidence="12">
    <location>
        <begin position="565"/>
        <end position="588"/>
    </location>
</feature>
<reference evidence="15" key="1">
    <citation type="submission" date="2024-06" db="EMBL/GenBank/DDBJ databases">
        <authorList>
            <person name="Liu X."/>
            <person name="Lenzi L."/>
            <person name="Haldenby T S."/>
            <person name="Uol C."/>
        </authorList>
    </citation>
    <scope>NUCLEOTIDE SEQUENCE</scope>
</reference>
<feature type="DNA-binding region" description="Homeobox" evidence="9">
    <location>
        <begin position="740"/>
        <end position="799"/>
    </location>
</feature>
<feature type="compositionally biased region" description="Low complexity" evidence="12">
    <location>
        <begin position="371"/>
        <end position="384"/>
    </location>
</feature>
<evidence type="ECO:0008006" key="17">
    <source>
        <dbReference type="Google" id="ProtNLM"/>
    </source>
</evidence>
<dbReference type="GO" id="GO:0005634">
    <property type="term" value="C:nucleus"/>
    <property type="evidence" value="ECO:0007669"/>
    <property type="project" value="UniProtKB-SubCell"/>
</dbReference>
<evidence type="ECO:0000313" key="15">
    <source>
        <dbReference type="EMBL" id="CAL5132663.1"/>
    </source>
</evidence>
<dbReference type="GO" id="GO:0000981">
    <property type="term" value="F:DNA-binding transcription factor activity, RNA polymerase II-specific"/>
    <property type="evidence" value="ECO:0007669"/>
    <property type="project" value="InterPro"/>
</dbReference>
<keyword evidence="2 10" id="KW-0479">Metal-binding</keyword>
<feature type="domain" description="LIM zinc-binding" evidence="13">
    <location>
        <begin position="154"/>
        <end position="217"/>
    </location>
</feature>
<dbReference type="InterPro" id="IPR050453">
    <property type="entry name" value="LIM_Homeobox_TF"/>
</dbReference>
<dbReference type="SUPFAM" id="SSF57716">
    <property type="entry name" value="Glucocorticoid receptor-like (DNA-binding domain)"/>
    <property type="match status" value="1"/>
</dbReference>
<feature type="compositionally biased region" description="Polar residues" evidence="12">
    <location>
        <begin position="675"/>
        <end position="684"/>
    </location>
</feature>
<feature type="compositionally biased region" description="Low complexity" evidence="12">
    <location>
        <begin position="957"/>
        <end position="968"/>
    </location>
</feature>
<dbReference type="InterPro" id="IPR001781">
    <property type="entry name" value="Znf_LIM"/>
</dbReference>
<evidence type="ECO:0000256" key="10">
    <source>
        <dbReference type="PROSITE-ProRule" id="PRU00125"/>
    </source>
</evidence>
<dbReference type="SMART" id="SM00132">
    <property type="entry name" value="LIM"/>
    <property type="match status" value="2"/>
</dbReference>
<feature type="compositionally biased region" description="Gly residues" evidence="12">
    <location>
        <begin position="709"/>
        <end position="737"/>
    </location>
</feature>
<accession>A0AAV2T8D5</accession>
<proteinExistence type="predicted"/>
<evidence type="ECO:0000256" key="8">
    <source>
        <dbReference type="ARBA" id="ARBA00023242"/>
    </source>
</evidence>
<dbReference type="InterPro" id="IPR009057">
    <property type="entry name" value="Homeodomain-like_sf"/>
</dbReference>
<feature type="region of interest" description="Disordered" evidence="12">
    <location>
        <begin position="955"/>
        <end position="982"/>
    </location>
</feature>
<keyword evidence="8 9" id="KW-0539">Nucleus</keyword>
<feature type="region of interest" description="Disordered" evidence="12">
    <location>
        <begin position="322"/>
        <end position="384"/>
    </location>
</feature>
<feature type="compositionally biased region" description="Polar residues" evidence="12">
    <location>
        <begin position="657"/>
        <end position="668"/>
    </location>
</feature>
<dbReference type="GO" id="GO:0030182">
    <property type="term" value="P:neuron differentiation"/>
    <property type="evidence" value="ECO:0007669"/>
    <property type="project" value="TreeGrafter"/>
</dbReference>
<sequence length="1037" mass="112870">MTTYLTTDLWPLDEAIGNGPSFTSAATVGYSKNFTKFHTLRALSPVVRSLKPMFRAAFDTASTPLSSGSAAPKSPLNTTDFPLLQQSRGFSTVVRCTRCRNPILDQFYQRVGEQPWHQSCLRCYACGVLLLERCYSKEGQLFCREDFMKNYGPKCTACHRLIQASDLVQFVRSSVFHMECFKCAICERHFAPGDQFCLGKDDQYLICHEHYKVAGGPPLFTCTSDSNKMEMNTSDSTDNSLISPSHPHPLTSPTFSSQLSVLMGNADASGLKARTEHLGSLLLADRSIGLGESMCPSSSTPSTQSAISPLLVISRESGMTTAESTIPGYTPSVDSTNLDTTSPSKMAGLEGTDHGFRLNSPGKFQSVNKNSDQPQKSSRQKSSPMFALSTDHFLNDDEGKIFRSKDDDRAEFCMYLRNSETMLGDKNQAILRKLSYGSVQSTEKKMEFQIPHDLHRTDVHALNLLNHNNSPSKSSGETMYSSPICELTGPSFLSDSKSMKSFDEVGEIESLLRDKTHACDISTKPEQLEPQFCRESSWNMGESTTDVEFPTKTYRYTKTDTQNCIGPGYFRKDPTERNNNSNNNNNTEEFSLVDDMLDTQHENSELVNDDDEFTQLDDDDAEAESLTTDDYLTGQRKSKNDVSKCMEGSDELRDGTSPASQGRFMTSLQQQQQQNRYDSQSSPMLGNCGIPQSEVSSQASVGSDNGTGPTLGGQLGSGNGSGNGGAAGAAGGGGGGGAKRRGPRTTIKAKQLDTLKAAFAATPKPTRHVRETLAQETGLSMRVIQVWFQNRRSKERRMKQLNALGARRPFYRNPRRIRGIRPGLGSSDLSAEAAVELMANPAYHNYLVENNPDLYNVIAAAAVAVSFSSSGPPNYHSVGEPLLAGDLRPGNGEVPGFHPSSLPPFVSPHLSASYLNPQPPAFPPHTLGCFPYGPPNFVSGPMGNNKAEVRYQPPPYLSSSSSALGPGPMAKLPGGPTHPPSPTMIPQPPSLSCPTLLPLTQTYSERAPPLVNHSLNPAAHQLQLFGRSTLCSTSPIP</sequence>
<keyword evidence="7 9" id="KW-0371">Homeobox</keyword>
<dbReference type="PROSITE" id="PS00478">
    <property type="entry name" value="LIM_DOMAIN_1"/>
    <property type="match status" value="1"/>
</dbReference>
<comment type="caution">
    <text evidence="15">The sequence shown here is derived from an EMBL/GenBank/DDBJ whole genome shotgun (WGS) entry which is preliminary data.</text>
</comment>
<organism evidence="15 16">
    <name type="scientific">Calicophoron daubneyi</name>
    <name type="common">Rumen fluke</name>
    <name type="synonym">Paramphistomum daubneyi</name>
    <dbReference type="NCBI Taxonomy" id="300641"/>
    <lineage>
        <taxon>Eukaryota</taxon>
        <taxon>Metazoa</taxon>
        <taxon>Spiralia</taxon>
        <taxon>Lophotrochozoa</taxon>
        <taxon>Platyhelminthes</taxon>
        <taxon>Trematoda</taxon>
        <taxon>Digenea</taxon>
        <taxon>Plagiorchiida</taxon>
        <taxon>Pronocephalata</taxon>
        <taxon>Paramphistomoidea</taxon>
        <taxon>Paramphistomidae</taxon>
        <taxon>Calicophoron</taxon>
    </lineage>
</organism>
<dbReference type="Pfam" id="PF00046">
    <property type="entry name" value="Homeodomain"/>
    <property type="match status" value="1"/>
</dbReference>
<evidence type="ECO:0000256" key="4">
    <source>
        <dbReference type="ARBA" id="ARBA00022833"/>
    </source>
</evidence>
<dbReference type="Pfam" id="PF00412">
    <property type="entry name" value="LIM"/>
    <property type="match status" value="2"/>
</dbReference>
<dbReference type="PANTHER" id="PTHR24208:SF166">
    <property type="entry name" value="LIM HOMEOBOX TRANSCRIPTION FACTOR 1 ALPHA, ISOFORM B"/>
    <property type="match status" value="1"/>
</dbReference>
<feature type="domain" description="LIM zinc-binding" evidence="13">
    <location>
        <begin position="94"/>
        <end position="153"/>
    </location>
</feature>
<dbReference type="Gene3D" id="2.10.110.10">
    <property type="entry name" value="Cysteine Rich Protein"/>
    <property type="match status" value="2"/>
</dbReference>
<dbReference type="EMBL" id="CAXLJL010000134">
    <property type="protein sequence ID" value="CAL5132663.1"/>
    <property type="molecule type" value="Genomic_DNA"/>
</dbReference>
<dbReference type="AlphaFoldDB" id="A0AAV2T8D5"/>
<evidence type="ECO:0000256" key="5">
    <source>
        <dbReference type="ARBA" id="ARBA00023038"/>
    </source>
</evidence>
<dbReference type="SUPFAM" id="SSF46689">
    <property type="entry name" value="Homeodomain-like"/>
    <property type="match status" value="1"/>
</dbReference>
<evidence type="ECO:0000256" key="7">
    <source>
        <dbReference type="ARBA" id="ARBA00023155"/>
    </source>
</evidence>
<evidence type="ECO:0000313" key="16">
    <source>
        <dbReference type="Proteomes" id="UP001497525"/>
    </source>
</evidence>
<dbReference type="Proteomes" id="UP001497525">
    <property type="component" value="Unassembled WGS sequence"/>
</dbReference>
<protein>
    <recommendedName>
        <fullName evidence="17">LIM/homeobox protein Lhx1</fullName>
    </recommendedName>
</protein>
<evidence type="ECO:0000256" key="3">
    <source>
        <dbReference type="ARBA" id="ARBA00022737"/>
    </source>
</evidence>
<keyword evidence="4 10" id="KW-0862">Zinc</keyword>
<dbReference type="CDD" id="cd00086">
    <property type="entry name" value="homeodomain"/>
    <property type="match status" value="1"/>
</dbReference>
<evidence type="ECO:0000256" key="9">
    <source>
        <dbReference type="PROSITE-ProRule" id="PRU00108"/>
    </source>
</evidence>
<evidence type="ECO:0000256" key="2">
    <source>
        <dbReference type="ARBA" id="ARBA00022723"/>
    </source>
</evidence>
<keyword evidence="6 9" id="KW-0238">DNA-binding</keyword>
<evidence type="ECO:0000259" key="13">
    <source>
        <dbReference type="PROSITE" id="PS50023"/>
    </source>
</evidence>
<dbReference type="PANTHER" id="PTHR24208">
    <property type="entry name" value="LIM/HOMEOBOX PROTEIN LHX"/>
    <property type="match status" value="1"/>
</dbReference>
<dbReference type="GO" id="GO:0000977">
    <property type="term" value="F:RNA polymerase II transcription regulatory region sequence-specific DNA binding"/>
    <property type="evidence" value="ECO:0007669"/>
    <property type="project" value="TreeGrafter"/>
</dbReference>
<evidence type="ECO:0000256" key="11">
    <source>
        <dbReference type="RuleBase" id="RU000682"/>
    </source>
</evidence>